<organism evidence="14">
    <name type="scientific">Levilinea saccharolytica</name>
    <dbReference type="NCBI Taxonomy" id="229921"/>
    <lineage>
        <taxon>Bacteria</taxon>
        <taxon>Bacillati</taxon>
        <taxon>Chloroflexota</taxon>
        <taxon>Anaerolineae</taxon>
        <taxon>Anaerolineales</taxon>
        <taxon>Anaerolineaceae</taxon>
        <taxon>Levilinea</taxon>
    </lineage>
</organism>
<comment type="subcellular location">
    <subcellularLocation>
        <location evidence="9">Cytoplasm</location>
    </subcellularLocation>
</comment>
<dbReference type="PANTHER" id="PTHR43694:SF1">
    <property type="entry name" value="RIBONUCLEASE J"/>
    <property type="match status" value="1"/>
</dbReference>
<evidence type="ECO:0000256" key="6">
    <source>
        <dbReference type="ARBA" id="ARBA00022833"/>
    </source>
</evidence>
<dbReference type="NCBIfam" id="TIGR00649">
    <property type="entry name" value="MG423"/>
    <property type="match status" value="1"/>
</dbReference>
<feature type="binding site" evidence="12">
    <location>
        <position position="46"/>
    </location>
    <ligand>
        <name>Ca(2+)</name>
        <dbReference type="ChEBI" id="CHEBI:29108"/>
    </ligand>
</feature>
<keyword evidence="5 9" id="KW-0378">Hydrolase</keyword>
<feature type="binding site" evidence="12">
    <location>
        <position position="73"/>
    </location>
    <ligand>
        <name>Zn(2+)</name>
        <dbReference type="ChEBI" id="CHEBI:29105"/>
        <label>1</label>
        <note>catalytic</note>
    </ligand>
</feature>
<dbReference type="GO" id="GO:0003723">
    <property type="term" value="F:RNA binding"/>
    <property type="evidence" value="ECO:0007669"/>
    <property type="project" value="UniProtKB-UniRule"/>
</dbReference>
<dbReference type="GO" id="GO:0008270">
    <property type="term" value="F:zinc ion binding"/>
    <property type="evidence" value="ECO:0007669"/>
    <property type="project" value="InterPro"/>
</dbReference>
<dbReference type="GO" id="GO:0006364">
    <property type="term" value="P:rRNA processing"/>
    <property type="evidence" value="ECO:0007669"/>
    <property type="project" value="UniProtKB-UniRule"/>
</dbReference>
<dbReference type="SMART" id="SM00849">
    <property type="entry name" value="Lactamase_B"/>
    <property type="match status" value="1"/>
</dbReference>
<evidence type="ECO:0000256" key="10">
    <source>
        <dbReference type="PIRSR" id="PIRSR004803-1"/>
    </source>
</evidence>
<feature type="active site" description="Proton acceptor" evidence="10">
    <location>
        <position position="366"/>
    </location>
</feature>
<comment type="similarity">
    <text evidence="9">Belongs to the metallo-beta-lactamase superfamily. RNA-metabolizing metallo-beta-lactamase-like family. Bacterial RNase J subfamily.</text>
</comment>
<evidence type="ECO:0000313" key="15">
    <source>
        <dbReference type="EMBL" id="KPL87473.1"/>
    </source>
</evidence>
<feature type="binding site" evidence="9 11">
    <location>
        <begin position="362"/>
        <end position="366"/>
    </location>
    <ligand>
        <name>substrate</name>
    </ligand>
</feature>
<feature type="binding site" evidence="12">
    <location>
        <position position="48"/>
    </location>
    <ligand>
        <name>Ca(2+)</name>
        <dbReference type="ChEBI" id="CHEBI:29108"/>
    </ligand>
</feature>
<dbReference type="InterPro" id="IPR036866">
    <property type="entry name" value="RibonucZ/Hydroxyglut_hydro"/>
</dbReference>
<dbReference type="Pfam" id="PF07521">
    <property type="entry name" value="RMMBL"/>
    <property type="match status" value="1"/>
</dbReference>
<proteinExistence type="inferred from homology"/>
<dbReference type="Pfam" id="PF22505">
    <property type="entry name" value="RNase_J_b_CASP"/>
    <property type="match status" value="1"/>
</dbReference>
<dbReference type="InterPro" id="IPR041636">
    <property type="entry name" value="RNase_J_C"/>
</dbReference>
<evidence type="ECO:0000256" key="4">
    <source>
        <dbReference type="ARBA" id="ARBA00022759"/>
    </source>
</evidence>
<feature type="binding site" evidence="12">
    <location>
        <position position="76"/>
    </location>
    <ligand>
        <name>Zn(2+)</name>
        <dbReference type="ChEBI" id="CHEBI:29105"/>
        <label>1</label>
        <note>catalytic</note>
    </ligand>
</feature>
<dbReference type="OrthoDB" id="9758375at2"/>
<evidence type="ECO:0000256" key="12">
    <source>
        <dbReference type="PIRSR" id="PIRSR004803-3"/>
    </source>
</evidence>
<dbReference type="EC" id="3.1.-.-" evidence="9"/>
<evidence type="ECO:0000256" key="8">
    <source>
        <dbReference type="ARBA" id="ARBA00022884"/>
    </source>
</evidence>
<feature type="binding site" evidence="12">
    <location>
        <position position="139"/>
    </location>
    <ligand>
        <name>Zn(2+)</name>
        <dbReference type="ChEBI" id="CHEBI:29105"/>
        <label>1</label>
        <note>catalytic</note>
    </ligand>
</feature>
<dbReference type="Gene3D" id="3.60.15.10">
    <property type="entry name" value="Ribonuclease Z/Hydroxyacylglutathione hydrolase-like"/>
    <property type="match status" value="1"/>
</dbReference>
<keyword evidence="1 9" id="KW-0963">Cytoplasm</keyword>
<dbReference type="Gene3D" id="3.40.50.10710">
    <property type="entry name" value="Metallo-hydrolase/oxidoreductase"/>
    <property type="match status" value="1"/>
</dbReference>
<dbReference type="InterPro" id="IPR055132">
    <property type="entry name" value="RNase_J_b_CASP"/>
</dbReference>
<evidence type="ECO:0000256" key="7">
    <source>
        <dbReference type="ARBA" id="ARBA00022839"/>
    </source>
</evidence>
<feature type="binding site" evidence="12">
    <location>
        <position position="441"/>
    </location>
    <ligand>
        <name>Ca(2+)</name>
        <dbReference type="ChEBI" id="CHEBI:29108"/>
    </ligand>
</feature>
<comment type="cofactor">
    <cofactor evidence="12">
        <name>Zn(2+)</name>
        <dbReference type="ChEBI" id="CHEBI:29105"/>
    </cofactor>
    <text evidence="12">Binds 2 Zn(2+) ions per subunit. It is not clear if Zn(2+) or Mg(2+) is physiologically important.</text>
</comment>
<dbReference type="HAMAP" id="MF_01491">
    <property type="entry name" value="RNase_J_bact"/>
    <property type="match status" value="1"/>
</dbReference>
<dbReference type="STRING" id="229921.ADN01_04805"/>
<keyword evidence="7 9" id="KW-0269">Exonuclease</keyword>
<feature type="binding site" evidence="12">
    <location>
        <position position="71"/>
    </location>
    <ligand>
        <name>Zn(2+)</name>
        <dbReference type="ChEBI" id="CHEBI:29105"/>
        <label>1</label>
        <note>catalytic</note>
    </ligand>
</feature>
<feature type="binding site" evidence="12">
    <location>
        <position position="161"/>
    </location>
    <ligand>
        <name>Zn(2+)</name>
        <dbReference type="ChEBI" id="CHEBI:29105"/>
        <label>1</label>
        <note>catalytic</note>
    </ligand>
</feature>
<dbReference type="InterPro" id="IPR004613">
    <property type="entry name" value="RNase_J"/>
</dbReference>
<feature type="binding site" evidence="12">
    <location>
        <position position="75"/>
    </location>
    <ligand>
        <name>Zn(2+)</name>
        <dbReference type="ChEBI" id="CHEBI:29105"/>
        <label>1</label>
        <note>catalytic</note>
    </ligand>
</feature>
<evidence type="ECO:0000256" key="9">
    <source>
        <dbReference type="HAMAP-Rule" id="MF_01491"/>
    </source>
</evidence>
<dbReference type="PANTHER" id="PTHR43694">
    <property type="entry name" value="RIBONUCLEASE J"/>
    <property type="match status" value="1"/>
</dbReference>
<dbReference type="RefSeq" id="WP_062419930.1">
    <property type="nucleotide sequence ID" value="NZ_BBXZ01000188.1"/>
</dbReference>
<evidence type="ECO:0000256" key="11">
    <source>
        <dbReference type="PIRSR" id="PIRSR004803-2"/>
    </source>
</evidence>
<dbReference type="Pfam" id="PF00753">
    <property type="entry name" value="Lactamase_B"/>
    <property type="match status" value="1"/>
</dbReference>
<feature type="active site" description="Proton donor" evidence="10">
    <location>
        <position position="193"/>
    </location>
</feature>
<dbReference type="AlphaFoldDB" id="A0A0M8JSE2"/>
<keyword evidence="4 9" id="KW-0255">Endonuclease</keyword>
<evidence type="ECO:0000256" key="3">
    <source>
        <dbReference type="ARBA" id="ARBA00022723"/>
    </source>
</evidence>
<keyword evidence="2 9" id="KW-0540">Nuclease</keyword>
<evidence type="ECO:0000313" key="16">
    <source>
        <dbReference type="Proteomes" id="UP000050501"/>
    </source>
</evidence>
<dbReference type="InterPro" id="IPR030854">
    <property type="entry name" value="RNase_J_bac"/>
</dbReference>
<feature type="domain" description="Metallo-beta-lactamase" evidence="13">
    <location>
        <begin position="18"/>
        <end position="213"/>
    </location>
</feature>
<dbReference type="GO" id="GO:0004521">
    <property type="term" value="F:RNA endonuclease activity"/>
    <property type="evidence" value="ECO:0007669"/>
    <property type="project" value="UniProtKB-UniRule"/>
</dbReference>
<name>A0A0M8JSE2_9CHLR</name>
<evidence type="ECO:0000313" key="14">
    <source>
        <dbReference type="EMBL" id="GAP19675.1"/>
    </source>
</evidence>
<dbReference type="InterPro" id="IPR001587">
    <property type="entry name" value="RNase_J_CS"/>
</dbReference>
<dbReference type="PIRSF" id="PIRSF004803">
    <property type="entry name" value="RnjA"/>
    <property type="match status" value="1"/>
</dbReference>
<keyword evidence="16" id="KW-1185">Reference proteome</keyword>
<keyword evidence="9" id="KW-0698">rRNA processing</keyword>
<keyword evidence="12" id="KW-0106">Calcium</keyword>
<dbReference type="InterPro" id="IPR042173">
    <property type="entry name" value="RNase_J_2"/>
</dbReference>
<dbReference type="Proteomes" id="UP000050501">
    <property type="component" value="Unassembled WGS sequence"/>
</dbReference>
<keyword evidence="3 12" id="KW-0479">Metal-binding</keyword>
<reference evidence="14" key="1">
    <citation type="journal article" date="2015" name="Genome Announc.">
        <title>Draft Genome Sequences of Anaerolinea thermolimosa IMO-1, Bellilinea caldifistulae GOMI-1, Leptolinea tardivitalis YMTK-2, Levilinea saccharolytica KIBI-1, Longilinea arvoryzae KOME-1, Previously Described as Members of the Class Anaerolineae (Chloroflexi).</title>
        <authorList>
            <person name="Matsuura N."/>
            <person name="Tourlousse M.D."/>
            <person name="Ohashi A."/>
            <person name="Hugenholtz P."/>
            <person name="Sekiguchi Y."/>
        </authorList>
    </citation>
    <scope>NUCLEOTIDE SEQUENCE</scope>
    <source>
        <strain evidence="14">KIBI-1</strain>
    </source>
</reference>
<dbReference type="CDD" id="cd07714">
    <property type="entry name" value="RNaseJ_MBL-fold"/>
    <property type="match status" value="1"/>
</dbReference>
<dbReference type="Pfam" id="PF17770">
    <property type="entry name" value="RNase_J_C"/>
    <property type="match status" value="1"/>
</dbReference>
<keyword evidence="8 9" id="KW-0694">RNA-binding</keyword>
<dbReference type="GO" id="GO:0005737">
    <property type="term" value="C:cytoplasm"/>
    <property type="evidence" value="ECO:0007669"/>
    <property type="project" value="UniProtKB-SubCell"/>
</dbReference>
<dbReference type="InterPro" id="IPR011108">
    <property type="entry name" value="RMMBL"/>
</dbReference>
<dbReference type="InterPro" id="IPR001279">
    <property type="entry name" value="Metallo-B-lactamas"/>
</dbReference>
<sequence>MNKKTIRIVPLGGLGEVGKNMMVYEYEGEILIVDAGLMFPDSDMLGVDYIIPDFDYVLSRRDQVRGIVITHGHEDHIGALHHVLAEVQAPIYATPLTRGLLEVKLARNGALAKADLHTVQAGETAQIGPFQVEFFHVCHSIPDSIGLGIQTPAGLVVHTGDYKFDHTPVDNWPTDFAKLAEFSQRGVLALLADSTNAERAGWTPSERVVDAALDQVFREAQGRIILASFASLVSRMQQVANAAQRYGRKMCFVGTSMVDNAKMARKLGYLDIPDNLLVTIDQALNLPEKQVVIMCTGSQGEPSSILGRLSTGRYRQFDIQSGDTVVLSSHPIPGNEENVYRTINRLFQRGANVLYEGIAAVHVSGHASQEEMKLMINLVRPKFFVPIHGELRQLKQHALLGTQLGIPTENIRVVENGQVIELSEAGLRLAERVPGGYVFVDGSGVGDVTPALMRERESLANDGVMFVHLVLDARSGRLLDAPEIVTRGFMLNADLEDLLEQARQRVEQAVDSANGSLEKDVEKAVRTFFYNELQRAPMIFVSASRV</sequence>
<evidence type="ECO:0000256" key="5">
    <source>
        <dbReference type="ARBA" id="ARBA00022801"/>
    </source>
</evidence>
<dbReference type="EMBL" id="DF967975">
    <property type="protein sequence ID" value="GAP19675.1"/>
    <property type="molecule type" value="Genomic_DNA"/>
</dbReference>
<evidence type="ECO:0000256" key="1">
    <source>
        <dbReference type="ARBA" id="ARBA00022490"/>
    </source>
</evidence>
<comment type="cofactor">
    <cofactor evidence="12">
        <name>Ca(2+)</name>
        <dbReference type="ChEBI" id="CHEBI:29108"/>
    </cofactor>
    <text evidence="12">Binds 1 Ca(2+) cation per subunit. Seen in 1 crystal structure, it is not clear if it is physiologically important.</text>
</comment>
<dbReference type="EMBL" id="LGCM01000019">
    <property type="protein sequence ID" value="KPL87473.1"/>
    <property type="molecule type" value="Genomic_DNA"/>
</dbReference>
<evidence type="ECO:0000256" key="2">
    <source>
        <dbReference type="ARBA" id="ARBA00022722"/>
    </source>
</evidence>
<comment type="function">
    <text evidence="9">An RNase that has 5'-3' exonuclease and possibly endonuclease activity. Involved in maturation of rRNA and in some organisms also mRNA maturation and/or decay.</text>
</comment>
<comment type="subunit">
    <text evidence="9">Homodimer, may be a subunit of the RNA degradosome.</text>
</comment>
<dbReference type="Gene3D" id="3.10.20.580">
    <property type="match status" value="1"/>
</dbReference>
<evidence type="ECO:0000259" key="13">
    <source>
        <dbReference type="SMART" id="SM00849"/>
    </source>
</evidence>
<accession>A0A0M8JSE2</accession>
<feature type="binding site" evidence="12">
    <location>
        <position position="388"/>
    </location>
    <ligand>
        <name>Zn(2+)</name>
        <dbReference type="ChEBI" id="CHEBI:29105"/>
        <label>1</label>
        <note>catalytic</note>
    </ligand>
</feature>
<gene>
    <name evidence="9" type="primary">rnj</name>
    <name evidence="15" type="ORF">ADN01_04805</name>
    <name evidence="14" type="ORF">LSAC_03585</name>
</gene>
<reference evidence="15 16" key="2">
    <citation type="submission" date="2015-07" db="EMBL/GenBank/DDBJ databases">
        <title>Genome sequence of Levilinea saccharolytica DSM 16555.</title>
        <authorList>
            <person name="Hemp J."/>
            <person name="Ward L.M."/>
            <person name="Pace L.A."/>
            <person name="Fischer W.W."/>
        </authorList>
    </citation>
    <scope>NUCLEOTIDE SEQUENCE [LARGE SCALE GENOMIC DNA]</scope>
    <source>
        <strain evidence="15 16">KIBI-1</strain>
    </source>
</reference>
<protein>
    <recommendedName>
        <fullName evidence="9">Ribonuclease J</fullName>
        <shortName evidence="9">RNase J</shortName>
        <ecNumber evidence="9">3.1.-.-</ecNumber>
    </recommendedName>
</protein>
<keyword evidence="6 12" id="KW-0862">Zinc</keyword>
<dbReference type="GO" id="GO:0004534">
    <property type="term" value="F:5'-3' RNA exonuclease activity"/>
    <property type="evidence" value="ECO:0007669"/>
    <property type="project" value="UniProtKB-UniRule"/>
</dbReference>
<dbReference type="PROSITE" id="PS01292">
    <property type="entry name" value="UPF0036"/>
    <property type="match status" value="1"/>
</dbReference>
<dbReference type="PATRIC" id="fig|229921.5.peg.3315"/>
<dbReference type="SUPFAM" id="SSF56281">
    <property type="entry name" value="Metallo-hydrolase/oxidoreductase"/>
    <property type="match status" value="1"/>
</dbReference>